<keyword evidence="2" id="KW-0235">DNA replication</keyword>
<dbReference type="GO" id="GO:0006310">
    <property type="term" value="P:DNA recombination"/>
    <property type="evidence" value="ECO:0007669"/>
    <property type="project" value="InterPro"/>
</dbReference>
<dbReference type="Gene3D" id="1.10.10.10">
    <property type="entry name" value="Winged helix-like DNA-binding domain superfamily/Winged helix DNA-binding domain"/>
    <property type="match status" value="1"/>
</dbReference>
<dbReference type="NCBIfam" id="TIGR00595">
    <property type="entry name" value="priA"/>
    <property type="match status" value="1"/>
</dbReference>
<dbReference type="GO" id="GO:0006269">
    <property type="term" value="P:DNA replication, synthesis of primer"/>
    <property type="evidence" value="ECO:0007669"/>
    <property type="project" value="UniProtKB-KW"/>
</dbReference>
<dbReference type="Gene3D" id="3.40.1440.60">
    <property type="entry name" value="PriA, 3(prime) DNA-binding domain"/>
    <property type="match status" value="1"/>
</dbReference>
<evidence type="ECO:0000256" key="12">
    <source>
        <dbReference type="ARBA" id="ARBA00048988"/>
    </source>
</evidence>
<keyword evidence="1" id="KW-0639">Primosome</keyword>
<dbReference type="PROSITE" id="PS51194">
    <property type="entry name" value="HELICASE_CTER"/>
    <property type="match status" value="1"/>
</dbReference>
<evidence type="ECO:0000259" key="13">
    <source>
        <dbReference type="PROSITE" id="PS51192"/>
    </source>
</evidence>
<keyword evidence="9" id="KW-0238">DNA-binding</keyword>
<evidence type="ECO:0000256" key="6">
    <source>
        <dbReference type="ARBA" id="ARBA00022806"/>
    </source>
</evidence>
<protein>
    <recommendedName>
        <fullName evidence="11">DNA 3'-5' helicase</fullName>
        <ecNumber evidence="11">5.6.2.4</ecNumber>
    </recommendedName>
</protein>
<dbReference type="FunFam" id="3.40.50.300:FF:000489">
    <property type="entry name" value="Primosome assembly protein PriA"/>
    <property type="match status" value="1"/>
</dbReference>
<proteinExistence type="inferred from homology"/>
<accession>A0A3B1DB70</accession>
<dbReference type="GO" id="GO:0005524">
    <property type="term" value="F:ATP binding"/>
    <property type="evidence" value="ECO:0007669"/>
    <property type="project" value="UniProtKB-KW"/>
</dbReference>
<evidence type="ECO:0000256" key="3">
    <source>
        <dbReference type="ARBA" id="ARBA00022723"/>
    </source>
</evidence>
<dbReference type="InterPro" id="IPR042115">
    <property type="entry name" value="PriA_3primeBD_sf"/>
</dbReference>
<dbReference type="InterPro" id="IPR011545">
    <property type="entry name" value="DEAD/DEAH_box_helicase_dom"/>
</dbReference>
<dbReference type="GO" id="GO:1990077">
    <property type="term" value="C:primosome complex"/>
    <property type="evidence" value="ECO:0007669"/>
    <property type="project" value="UniProtKB-KW"/>
</dbReference>
<keyword evidence="7" id="KW-0862">Zinc</keyword>
<keyword evidence="10" id="KW-0413">Isomerase</keyword>
<dbReference type="PANTHER" id="PTHR30580:SF0">
    <property type="entry name" value="PRIMOSOMAL PROTEIN N"/>
    <property type="match status" value="1"/>
</dbReference>
<dbReference type="InterPro" id="IPR027417">
    <property type="entry name" value="P-loop_NTPase"/>
</dbReference>
<sequence length="808" mass="91230">MKYVECVLPETEGRFHYHLPTNVLHKKLEPGMRLLVPFARTWKVAYFIRDITTPDVPKTRAVLAFLDQYSLFCAKLFKLLIWISEYYMTPLGAVLKGALPQGIHVVPRRKFSLCDEGKTQTTSRLSDLKKEILNTLQQKKICTEQQLRKKFGREKLSRTLYDLKKKGLISETWECNPAPVRPKMRRIITLKIDEKKASAQIDTLQKTAPRQAEALQQLISQGGILASTDFAPKTRAALKSLIQKNLVRQSESLVFRKPEQDRNYPKKGQIVLNPAQTSALKEMTEAIALKTFSPFLLHGVTGSGKTEVYLHAIEALLKTGKGAILLLPEIGLTTHIAARFLEYFGDQVALLHSGLSAGERYDEWRRIREGQAKIVIGARSAIFAPLKSLGIIIVDEEHDASYRQDEGSRYHGRDVALVRARDEKAVVVLGSATPSFESSFNAENGKYRYLQLKERVDARPLPIVKLVNLKEKKDWVRPFFTQKLYDALKIRLGKKEQTLLFVNRRGFSPFLLCHDCGFTPLCHHCTVSLTFHKGLKQLVCHYCGYQSAPTTTCPDCKGYNVTHVGVGTEQIEECIRHLFPKARTARLDRDTTQKKGAYGQILGAMAREEVDVLIGTQMIAKGHDFPKVTLVGVIAADLSLHVPDFRSAERTFQILAQVAGRAGRGEHPGEVIVQSFQIENPTIQAATTHDYTDFYQTELGLRKAQHYPPYSRLALLLLRHKDETSVEKAASELALCIKKTIKSGEIKMLGPAPASLIRLREEYRYQILLKGADQQKISKVLKIALKIWKTSAEKNVKLNIEIDPQQFV</sequence>
<dbReference type="SMART" id="SM00487">
    <property type="entry name" value="DEXDc"/>
    <property type="match status" value="1"/>
</dbReference>
<dbReference type="EC" id="5.6.2.4" evidence="11"/>
<keyword evidence="5" id="KW-0378">Hydrolase</keyword>
<dbReference type="Pfam" id="PF00271">
    <property type="entry name" value="Helicase_C"/>
    <property type="match status" value="1"/>
</dbReference>
<dbReference type="Pfam" id="PF18074">
    <property type="entry name" value="PriA_C"/>
    <property type="match status" value="1"/>
</dbReference>
<evidence type="ECO:0000256" key="5">
    <source>
        <dbReference type="ARBA" id="ARBA00022801"/>
    </source>
</evidence>
<feature type="domain" description="Helicase ATP-binding" evidence="13">
    <location>
        <begin position="286"/>
        <end position="452"/>
    </location>
</feature>
<dbReference type="InterPro" id="IPR001650">
    <property type="entry name" value="Helicase_C-like"/>
</dbReference>
<evidence type="ECO:0000256" key="2">
    <source>
        <dbReference type="ARBA" id="ARBA00022705"/>
    </source>
</evidence>
<dbReference type="Pfam" id="PF00270">
    <property type="entry name" value="DEAD"/>
    <property type="match status" value="1"/>
</dbReference>
<evidence type="ECO:0000256" key="10">
    <source>
        <dbReference type="ARBA" id="ARBA00023235"/>
    </source>
</evidence>
<keyword evidence="4" id="KW-0547">Nucleotide-binding</keyword>
<dbReference type="InterPro" id="IPR041222">
    <property type="entry name" value="PriA_3primeBD"/>
</dbReference>
<dbReference type="CDD" id="cd18804">
    <property type="entry name" value="SF2_C_priA"/>
    <property type="match status" value="1"/>
</dbReference>
<dbReference type="GO" id="GO:0016787">
    <property type="term" value="F:hydrolase activity"/>
    <property type="evidence" value="ECO:0007669"/>
    <property type="project" value="UniProtKB-KW"/>
</dbReference>
<dbReference type="CDD" id="cd17929">
    <property type="entry name" value="DEXHc_priA"/>
    <property type="match status" value="1"/>
</dbReference>
<dbReference type="GO" id="GO:0046872">
    <property type="term" value="F:metal ion binding"/>
    <property type="evidence" value="ECO:0007669"/>
    <property type="project" value="UniProtKB-KW"/>
</dbReference>
<evidence type="ECO:0000256" key="1">
    <source>
        <dbReference type="ARBA" id="ARBA00022515"/>
    </source>
</evidence>
<dbReference type="PROSITE" id="PS51192">
    <property type="entry name" value="HELICASE_ATP_BIND_1"/>
    <property type="match status" value="1"/>
</dbReference>
<dbReference type="GO" id="GO:0006270">
    <property type="term" value="P:DNA replication initiation"/>
    <property type="evidence" value="ECO:0007669"/>
    <property type="project" value="TreeGrafter"/>
</dbReference>
<keyword evidence="6 15" id="KW-0347">Helicase</keyword>
<dbReference type="NCBIfam" id="NF004066">
    <property type="entry name" value="PRK05580.1-3"/>
    <property type="match status" value="1"/>
</dbReference>
<gene>
    <name evidence="15" type="ORF">MNBD_NITROSPIRAE01-2301</name>
</gene>
<evidence type="ECO:0000256" key="7">
    <source>
        <dbReference type="ARBA" id="ARBA00022833"/>
    </source>
</evidence>
<dbReference type="InterPro" id="IPR036388">
    <property type="entry name" value="WH-like_DNA-bd_sf"/>
</dbReference>
<evidence type="ECO:0000256" key="8">
    <source>
        <dbReference type="ARBA" id="ARBA00022840"/>
    </source>
</evidence>
<evidence type="ECO:0000256" key="11">
    <source>
        <dbReference type="ARBA" id="ARBA00034808"/>
    </source>
</evidence>
<dbReference type="Pfam" id="PF18319">
    <property type="entry name" value="Zn_ribbon_PriA"/>
    <property type="match status" value="1"/>
</dbReference>
<dbReference type="SUPFAM" id="SSF52540">
    <property type="entry name" value="P-loop containing nucleoside triphosphate hydrolases"/>
    <property type="match status" value="2"/>
</dbReference>
<name>A0A3B1DB70_9ZZZZ</name>
<comment type="catalytic activity">
    <reaction evidence="12">
        <text>ATP + H2O = ADP + phosphate + H(+)</text>
        <dbReference type="Rhea" id="RHEA:13065"/>
        <dbReference type="ChEBI" id="CHEBI:15377"/>
        <dbReference type="ChEBI" id="CHEBI:15378"/>
        <dbReference type="ChEBI" id="CHEBI:30616"/>
        <dbReference type="ChEBI" id="CHEBI:43474"/>
        <dbReference type="ChEBI" id="CHEBI:456216"/>
        <dbReference type="EC" id="5.6.2.4"/>
    </reaction>
</comment>
<organism evidence="15">
    <name type="scientific">hydrothermal vent metagenome</name>
    <dbReference type="NCBI Taxonomy" id="652676"/>
    <lineage>
        <taxon>unclassified sequences</taxon>
        <taxon>metagenomes</taxon>
        <taxon>ecological metagenomes</taxon>
    </lineage>
</organism>
<dbReference type="InterPro" id="IPR040498">
    <property type="entry name" value="PriA_CRR"/>
</dbReference>
<evidence type="ECO:0000259" key="14">
    <source>
        <dbReference type="PROSITE" id="PS51194"/>
    </source>
</evidence>
<dbReference type="EMBL" id="UOGF01000105">
    <property type="protein sequence ID" value="VAX33294.1"/>
    <property type="molecule type" value="Genomic_DNA"/>
</dbReference>
<reference evidence="15" key="1">
    <citation type="submission" date="2018-06" db="EMBL/GenBank/DDBJ databases">
        <authorList>
            <person name="Zhirakovskaya E."/>
        </authorList>
    </citation>
    <scope>NUCLEOTIDE SEQUENCE</scope>
</reference>
<evidence type="ECO:0000313" key="15">
    <source>
        <dbReference type="EMBL" id="VAX33294.1"/>
    </source>
</evidence>
<dbReference type="Pfam" id="PF17764">
    <property type="entry name" value="PriA_3primeBD"/>
    <property type="match status" value="1"/>
</dbReference>
<dbReference type="InterPro" id="IPR014001">
    <property type="entry name" value="Helicase_ATP-bd"/>
</dbReference>
<dbReference type="InterPro" id="IPR005259">
    <property type="entry name" value="PriA"/>
</dbReference>
<dbReference type="AlphaFoldDB" id="A0A3B1DB70"/>
<dbReference type="SMART" id="SM00490">
    <property type="entry name" value="HELICc"/>
    <property type="match status" value="1"/>
</dbReference>
<feature type="domain" description="Helicase C-terminal" evidence="14">
    <location>
        <begin position="494"/>
        <end position="702"/>
    </location>
</feature>
<dbReference type="GO" id="GO:0006302">
    <property type="term" value="P:double-strand break repair"/>
    <property type="evidence" value="ECO:0007669"/>
    <property type="project" value="InterPro"/>
</dbReference>
<dbReference type="PANTHER" id="PTHR30580">
    <property type="entry name" value="PRIMOSOMAL PROTEIN N"/>
    <property type="match status" value="1"/>
</dbReference>
<dbReference type="HAMAP" id="MF_00983">
    <property type="entry name" value="PriA"/>
    <property type="match status" value="1"/>
</dbReference>
<dbReference type="Gene3D" id="3.40.50.300">
    <property type="entry name" value="P-loop containing nucleotide triphosphate hydrolases"/>
    <property type="match status" value="2"/>
</dbReference>
<dbReference type="GO" id="GO:0003677">
    <property type="term" value="F:DNA binding"/>
    <property type="evidence" value="ECO:0007669"/>
    <property type="project" value="UniProtKB-KW"/>
</dbReference>
<evidence type="ECO:0000256" key="9">
    <source>
        <dbReference type="ARBA" id="ARBA00023125"/>
    </source>
</evidence>
<keyword evidence="3" id="KW-0479">Metal-binding</keyword>
<evidence type="ECO:0000256" key="4">
    <source>
        <dbReference type="ARBA" id="ARBA00022741"/>
    </source>
</evidence>
<dbReference type="InterPro" id="IPR041236">
    <property type="entry name" value="PriA_C"/>
</dbReference>
<dbReference type="GO" id="GO:0043138">
    <property type="term" value="F:3'-5' DNA helicase activity"/>
    <property type="evidence" value="ECO:0007669"/>
    <property type="project" value="UniProtKB-EC"/>
</dbReference>
<keyword evidence="8" id="KW-0067">ATP-binding</keyword>